<dbReference type="PIRSF" id="PIRSF001227">
    <property type="entry name" value="Pen_acylase"/>
    <property type="match status" value="1"/>
</dbReference>
<proteinExistence type="inferred from homology"/>
<evidence type="ECO:0000313" key="8">
    <source>
        <dbReference type="EMBL" id="CAA9289387.1"/>
    </source>
</evidence>
<dbReference type="InterPro" id="IPR014395">
    <property type="entry name" value="Pen/GL7ACA/AHL_acylase"/>
</dbReference>
<dbReference type="InterPro" id="IPR043146">
    <property type="entry name" value="Penicillin_amidase_N_B-knob"/>
</dbReference>
<name>A0A6J4JWE4_9PROT</name>
<gene>
    <name evidence="8" type="ORF">AVDCRST_MAG08-4500</name>
</gene>
<dbReference type="Gene3D" id="3.60.20.10">
    <property type="entry name" value="Glutamine Phosphoribosylpyrophosphate, subunit 1, domain 1"/>
    <property type="match status" value="1"/>
</dbReference>
<dbReference type="EC" id="3.5.1.11" evidence="8"/>
<dbReference type="PANTHER" id="PTHR34218:SF3">
    <property type="entry name" value="ACYL-HOMOSERINE LACTONE ACYLASE PVDQ"/>
    <property type="match status" value="1"/>
</dbReference>
<feature type="active site" description="Nucleophile" evidence="5">
    <location>
        <position position="244"/>
    </location>
</feature>
<evidence type="ECO:0000256" key="5">
    <source>
        <dbReference type="PIRSR" id="PIRSR001227-1"/>
    </source>
</evidence>
<evidence type="ECO:0000256" key="3">
    <source>
        <dbReference type="ARBA" id="ARBA00022801"/>
    </source>
</evidence>
<dbReference type="GO" id="GO:0017000">
    <property type="term" value="P:antibiotic biosynthetic process"/>
    <property type="evidence" value="ECO:0007669"/>
    <property type="project" value="InterPro"/>
</dbReference>
<dbReference type="Pfam" id="PF01804">
    <property type="entry name" value="Penicil_amidase"/>
    <property type="match status" value="1"/>
</dbReference>
<protein>
    <submittedName>
        <fullName evidence="8">Penicillin amidase( )</fullName>
        <ecNumber evidence="8">3.5.1.11</ecNumber>
    </submittedName>
</protein>
<dbReference type="InterPro" id="IPR002692">
    <property type="entry name" value="S45"/>
</dbReference>
<keyword evidence="3 8" id="KW-0378">Hydrolase</keyword>
<keyword evidence="6" id="KW-0479">Metal-binding</keyword>
<dbReference type="Gene3D" id="1.10.439.10">
    <property type="entry name" value="Penicillin Amidohydrolase, domain 1"/>
    <property type="match status" value="1"/>
</dbReference>
<accession>A0A6J4JWE4</accession>
<organism evidence="8">
    <name type="scientific">uncultured Acetobacteraceae bacterium</name>
    <dbReference type="NCBI Taxonomy" id="169975"/>
    <lineage>
        <taxon>Bacteria</taxon>
        <taxon>Pseudomonadati</taxon>
        <taxon>Pseudomonadota</taxon>
        <taxon>Alphaproteobacteria</taxon>
        <taxon>Acetobacterales</taxon>
        <taxon>Acetobacteraceae</taxon>
        <taxon>environmental samples</taxon>
    </lineage>
</organism>
<comment type="similarity">
    <text evidence="1">Belongs to the peptidase S45 family.</text>
</comment>
<keyword evidence="4" id="KW-0865">Zymogen</keyword>
<dbReference type="InterPro" id="IPR023343">
    <property type="entry name" value="Penicillin_amidase_dom1"/>
</dbReference>
<evidence type="ECO:0000256" key="1">
    <source>
        <dbReference type="ARBA" id="ARBA00006586"/>
    </source>
</evidence>
<feature type="chain" id="PRO_5026823678" evidence="7">
    <location>
        <begin position="28"/>
        <end position="763"/>
    </location>
</feature>
<comment type="cofactor">
    <cofactor evidence="6">
        <name>Ca(2+)</name>
        <dbReference type="ChEBI" id="CHEBI:29108"/>
    </cofactor>
    <text evidence="6">Binds 1 Ca(2+) ion per dimer.</text>
</comment>
<feature type="binding site" evidence="6">
    <location>
        <position position="319"/>
    </location>
    <ligand>
        <name>Ca(2+)</name>
        <dbReference type="ChEBI" id="CHEBI:29108"/>
    </ligand>
</feature>
<dbReference type="PANTHER" id="PTHR34218">
    <property type="entry name" value="PEPTIDASE S45 PENICILLIN AMIDASE"/>
    <property type="match status" value="1"/>
</dbReference>
<dbReference type="InterPro" id="IPR043147">
    <property type="entry name" value="Penicillin_amidase_A-knob"/>
</dbReference>
<evidence type="ECO:0000256" key="2">
    <source>
        <dbReference type="ARBA" id="ARBA00022729"/>
    </source>
</evidence>
<sequence>MAAIGRRKRPRLRALLLAALAALPGCAALAPREVGVEGRLAALPRTGLDLQRPVTVRWNDHLVPWIEAETDTDLAFALGLVHGHLRGAQIALLRMVARGRLSEMAGAFALDIDHALRILDFGRAAPAIEAAWPAETREFVGAFLAGLNHAALHGRTPPEFGLLGLSPEPYTAADMLAIGRLAGTDINWLAYFSLLAERGRPEFARLWQRTLEAGVGAAPLGDGGADPRRAALGAILTGLSRSGSNAVAVAPARSASGAALLASDPHLGLSLPNLWLIAGMRSPSFHAVGLMVPGLPIIGLGRNPGVAWGGTNLRAASSDLFDVSHLPPGAFAESETTIRQRLWFGARRRVRTAPLGPVVTDAPPVPSRDGEALALRWAGHEPTDEITALLRAARAPDAATFRDSFANFGVSPQNMLYADRSGAIGRVTAAVLPDRAGFPQDGPVLDGSDSAATAPWGRLRDARDLPRLENPPDGILASANENPNTWARDPPPIGWFFSDGDRVERLRALLLAKPKLTPADMTALQRDTRAPKAAELAAGLLARFDALPGGAPEPAMLARLRGWDGDYAEASEAALVFEVLVARLLPALLPEGREGGRGAETGWNFITAFLLRDMDALPPARREAVLRAAAAEAAPIAARHRNWGEVHRLRAAHWLVNAPVVGRRFVLGTYPVGGSRETPMKSGHGLVSGPHEVSFGSMARFVSDMADPDSNWFALFGGQDGWLGSAAFADQVPLWRNGRSIRVPLRPATVAAEFPRATVLVPR</sequence>
<dbReference type="EMBL" id="CADCTG010000359">
    <property type="protein sequence ID" value="CAA9289387.1"/>
    <property type="molecule type" value="Genomic_DNA"/>
</dbReference>
<evidence type="ECO:0000256" key="4">
    <source>
        <dbReference type="ARBA" id="ARBA00023145"/>
    </source>
</evidence>
<dbReference type="Gene3D" id="2.30.120.10">
    <property type="match status" value="1"/>
</dbReference>
<dbReference type="GO" id="GO:0008953">
    <property type="term" value="F:penicillin amidase activity"/>
    <property type="evidence" value="ECO:0007669"/>
    <property type="project" value="UniProtKB-EC"/>
</dbReference>
<keyword evidence="2 7" id="KW-0732">Signal</keyword>
<dbReference type="Gene3D" id="1.10.1400.10">
    <property type="match status" value="1"/>
</dbReference>
<feature type="binding site" evidence="6">
    <location>
        <position position="443"/>
    </location>
    <ligand>
        <name>Ca(2+)</name>
        <dbReference type="ChEBI" id="CHEBI:29108"/>
    </ligand>
</feature>
<evidence type="ECO:0000256" key="7">
    <source>
        <dbReference type="SAM" id="SignalP"/>
    </source>
</evidence>
<keyword evidence="6" id="KW-0106">Calcium</keyword>
<feature type="signal peptide" evidence="7">
    <location>
        <begin position="1"/>
        <end position="27"/>
    </location>
</feature>
<dbReference type="SUPFAM" id="SSF56235">
    <property type="entry name" value="N-terminal nucleophile aminohydrolases (Ntn hydrolases)"/>
    <property type="match status" value="1"/>
</dbReference>
<dbReference type="InterPro" id="IPR029055">
    <property type="entry name" value="Ntn_hydrolases_N"/>
</dbReference>
<evidence type="ECO:0000256" key="6">
    <source>
        <dbReference type="PIRSR" id="PIRSR001227-2"/>
    </source>
</evidence>
<dbReference type="GO" id="GO:0046872">
    <property type="term" value="F:metal ion binding"/>
    <property type="evidence" value="ECO:0007669"/>
    <property type="project" value="UniProtKB-KW"/>
</dbReference>
<reference evidence="8" key="1">
    <citation type="submission" date="2020-02" db="EMBL/GenBank/DDBJ databases">
        <authorList>
            <person name="Meier V. D."/>
        </authorList>
    </citation>
    <scope>NUCLEOTIDE SEQUENCE</scope>
    <source>
        <strain evidence="8">AVDCRST_MAG08</strain>
    </source>
</reference>
<dbReference type="AlphaFoldDB" id="A0A6J4JWE4"/>